<feature type="compositionally biased region" description="Low complexity" evidence="1">
    <location>
        <begin position="115"/>
        <end position="125"/>
    </location>
</feature>
<dbReference type="AlphaFoldDB" id="A0A1X6NP70"/>
<evidence type="ECO:0000313" key="3">
    <source>
        <dbReference type="Proteomes" id="UP000218209"/>
    </source>
</evidence>
<keyword evidence="3" id="KW-1185">Reference proteome</keyword>
<gene>
    <name evidence="2" type="ORF">BU14_0770s0002</name>
</gene>
<feature type="compositionally biased region" description="Low complexity" evidence="1">
    <location>
        <begin position="150"/>
        <end position="161"/>
    </location>
</feature>
<organism evidence="2 3">
    <name type="scientific">Porphyra umbilicalis</name>
    <name type="common">Purple laver</name>
    <name type="synonym">Red alga</name>
    <dbReference type="NCBI Taxonomy" id="2786"/>
    <lineage>
        <taxon>Eukaryota</taxon>
        <taxon>Rhodophyta</taxon>
        <taxon>Bangiophyceae</taxon>
        <taxon>Bangiales</taxon>
        <taxon>Bangiaceae</taxon>
        <taxon>Porphyra</taxon>
    </lineage>
</organism>
<sequence length="327" mass="34850">MEPSRASGLLIGSARDTGGLTAATVDELRKELARRSLAVALTEETEEDGYPAESTDGSDPPPTPLVAGGALTRRVQRVDADTSGRHISATSTVPPRPRGRTPGRTPANTPHKEGGAAAAVPPSRGGAAGGGDGVPPPPPPSADPPPLVMTPPLATTPRPATAVAMGPAGRAAAATDQFSRSSINDVYRKRPRIKGYYWPSYSRRGAYSIYPEPYTVRSDTEFLQNFPDGAGSTREATLAYVNCGWLLVINDGLRDLERHASSGTLGQADVVERAATWRTAVYQLFAVNAAAYDFLILMRRQSPYGHHIYNDIFRHRAGERDSPVVAR</sequence>
<reference evidence="2 3" key="1">
    <citation type="submission" date="2017-03" db="EMBL/GenBank/DDBJ databases">
        <title>WGS assembly of Porphyra umbilicalis.</title>
        <authorList>
            <person name="Brawley S.H."/>
            <person name="Blouin N.A."/>
            <person name="Ficko-Blean E."/>
            <person name="Wheeler G.L."/>
            <person name="Lohr M."/>
            <person name="Goodson H.V."/>
            <person name="Jenkins J.W."/>
            <person name="Blaby-Haas C.E."/>
            <person name="Helliwell K.E."/>
            <person name="Chan C."/>
            <person name="Marriage T."/>
            <person name="Bhattacharya D."/>
            <person name="Klein A.S."/>
            <person name="Badis Y."/>
            <person name="Brodie J."/>
            <person name="Cao Y."/>
            <person name="Collen J."/>
            <person name="Dittami S.M."/>
            <person name="Gachon C.M."/>
            <person name="Green B.R."/>
            <person name="Karpowicz S."/>
            <person name="Kim J.W."/>
            <person name="Kudahl U."/>
            <person name="Lin S."/>
            <person name="Michel G."/>
            <person name="Mittag M."/>
            <person name="Olson B.J."/>
            <person name="Pangilinan J."/>
            <person name="Peng Y."/>
            <person name="Qiu H."/>
            <person name="Shu S."/>
            <person name="Singer J.T."/>
            <person name="Smith A.G."/>
            <person name="Sprecher B.N."/>
            <person name="Wagner V."/>
            <person name="Wang W."/>
            <person name="Wang Z.-Y."/>
            <person name="Yan J."/>
            <person name="Yarish C."/>
            <person name="Zoeuner-Riek S."/>
            <person name="Zhuang Y."/>
            <person name="Zou Y."/>
            <person name="Lindquist E.A."/>
            <person name="Grimwood J."/>
            <person name="Barry K."/>
            <person name="Rokhsar D.S."/>
            <person name="Schmutz J."/>
            <person name="Stiller J.W."/>
            <person name="Grossman A.R."/>
            <person name="Prochnik S.E."/>
        </authorList>
    </citation>
    <scope>NUCLEOTIDE SEQUENCE [LARGE SCALE GENOMIC DNA]</scope>
    <source>
        <strain evidence="2">4086291</strain>
    </source>
</reference>
<evidence type="ECO:0000256" key="1">
    <source>
        <dbReference type="SAM" id="MobiDB-lite"/>
    </source>
</evidence>
<accession>A0A1X6NP70</accession>
<protein>
    <submittedName>
        <fullName evidence="2">Uncharacterized protein</fullName>
    </submittedName>
</protein>
<feature type="region of interest" description="Disordered" evidence="1">
    <location>
        <begin position="39"/>
        <end position="161"/>
    </location>
</feature>
<feature type="compositionally biased region" description="Pro residues" evidence="1">
    <location>
        <begin position="134"/>
        <end position="149"/>
    </location>
</feature>
<evidence type="ECO:0000313" key="2">
    <source>
        <dbReference type="EMBL" id="OSX70394.1"/>
    </source>
</evidence>
<proteinExistence type="predicted"/>
<dbReference type="Proteomes" id="UP000218209">
    <property type="component" value="Unassembled WGS sequence"/>
</dbReference>
<name>A0A1X6NP70_PORUM</name>
<dbReference type="EMBL" id="KV919265">
    <property type="protein sequence ID" value="OSX70394.1"/>
    <property type="molecule type" value="Genomic_DNA"/>
</dbReference>